<evidence type="ECO:0000256" key="15">
    <source>
        <dbReference type="ARBA" id="ARBA00030800"/>
    </source>
</evidence>
<dbReference type="GO" id="GO:0016020">
    <property type="term" value="C:membrane"/>
    <property type="evidence" value="ECO:0007669"/>
    <property type="project" value="InterPro"/>
</dbReference>
<dbReference type="Gene3D" id="3.30.565.10">
    <property type="entry name" value="Histidine kinase-like ATPase, C-terminal domain"/>
    <property type="match status" value="1"/>
</dbReference>
<dbReference type="InterPro" id="IPR003594">
    <property type="entry name" value="HATPase_dom"/>
</dbReference>
<dbReference type="PANTHER" id="PTHR24421">
    <property type="entry name" value="NITRATE/NITRITE SENSOR PROTEIN NARX-RELATED"/>
    <property type="match status" value="1"/>
</dbReference>
<dbReference type="EMBL" id="JABFAJ010000011">
    <property type="protein sequence ID" value="NNU27061.1"/>
    <property type="molecule type" value="Genomic_DNA"/>
</dbReference>
<dbReference type="AlphaFoldDB" id="A0A849K2R6"/>
<keyword evidence="10 19" id="KW-0418">Kinase</keyword>
<dbReference type="PIRSF" id="PIRSF037434">
    <property type="entry name" value="STHK_ChrS"/>
    <property type="match status" value="1"/>
</dbReference>
<evidence type="ECO:0000256" key="1">
    <source>
        <dbReference type="ARBA" id="ARBA00000085"/>
    </source>
</evidence>
<evidence type="ECO:0000259" key="18">
    <source>
        <dbReference type="PROSITE" id="PS50109"/>
    </source>
</evidence>
<keyword evidence="7" id="KW-0963">Cytoplasm</keyword>
<evidence type="ECO:0000256" key="13">
    <source>
        <dbReference type="ARBA" id="ARBA00023014"/>
    </source>
</evidence>
<evidence type="ECO:0000256" key="11">
    <source>
        <dbReference type="ARBA" id="ARBA00023004"/>
    </source>
</evidence>
<evidence type="ECO:0000313" key="20">
    <source>
        <dbReference type="Proteomes" id="UP000557204"/>
    </source>
</evidence>
<dbReference type="GO" id="GO:0051539">
    <property type="term" value="F:4 iron, 4 sulfur cluster binding"/>
    <property type="evidence" value="ECO:0007669"/>
    <property type="project" value="UniProtKB-KW"/>
</dbReference>
<dbReference type="PROSITE" id="PS50109">
    <property type="entry name" value="HIS_KIN"/>
    <property type="match status" value="1"/>
</dbReference>
<dbReference type="InterPro" id="IPR011712">
    <property type="entry name" value="Sig_transdc_His_kin_sub3_dim/P"/>
</dbReference>
<keyword evidence="17" id="KW-0812">Transmembrane</keyword>
<dbReference type="Proteomes" id="UP000557204">
    <property type="component" value="Unassembled WGS sequence"/>
</dbReference>
<keyword evidence="16" id="KW-0175">Coiled coil</keyword>
<keyword evidence="6" id="KW-0004">4Fe-4S</keyword>
<sequence>MDGRPQHTAARGLLVGLDVLLVVLTVVTVVRAPAGQRTATAVVALVLLGLYAAGRRVVRVHDRPVDAPRGRWWPDAAWVTALTVVWAVLLALSPEALWTAFPLLLLQMHVLGPRRGLPAVAATTVVAVGAGLARAEGPWLGFVLGPVLGAAVAAGVVLGLEAIVRESQARQRALDELTRARRHLARAERESAVAAERERLARDIHDTLAQSLSAIELLLRTADEAIGTDDARARALVARSREAAASSLAEARRFVRDLTPLDLDGGTLLAALRRVAERATATADEAAGRAGALTVTVESTGTPRPLPLAVETALLRVAQSALANVVRHARATQAGVALRFTEDTVVLDVVDDGCGFDPGATDGFGLAAMRSRAAELGGTLMVDSTPGSGTALAVAVPLAEEAAP</sequence>
<evidence type="ECO:0000256" key="3">
    <source>
        <dbReference type="ARBA" id="ARBA00004496"/>
    </source>
</evidence>
<dbReference type="Pfam" id="PF02518">
    <property type="entry name" value="HATPase_c"/>
    <property type="match status" value="1"/>
</dbReference>
<organism evidence="19 20">
    <name type="scientific">Isoptericola sediminis</name>
    <dbReference type="NCBI Taxonomy" id="2733572"/>
    <lineage>
        <taxon>Bacteria</taxon>
        <taxon>Bacillati</taxon>
        <taxon>Actinomycetota</taxon>
        <taxon>Actinomycetes</taxon>
        <taxon>Micrococcales</taxon>
        <taxon>Promicromonosporaceae</taxon>
        <taxon>Isoptericola</taxon>
    </lineage>
</organism>
<comment type="subcellular location">
    <subcellularLocation>
        <location evidence="3">Cytoplasm</location>
    </subcellularLocation>
</comment>
<keyword evidence="17" id="KW-1133">Transmembrane helix</keyword>
<evidence type="ECO:0000256" key="9">
    <source>
        <dbReference type="ARBA" id="ARBA00022723"/>
    </source>
</evidence>
<evidence type="ECO:0000256" key="14">
    <source>
        <dbReference type="ARBA" id="ARBA00024827"/>
    </source>
</evidence>
<dbReference type="InterPro" id="IPR050482">
    <property type="entry name" value="Sensor_HK_TwoCompSys"/>
</dbReference>
<feature type="transmembrane region" description="Helical" evidence="17">
    <location>
        <begin position="12"/>
        <end position="32"/>
    </location>
</feature>
<evidence type="ECO:0000256" key="17">
    <source>
        <dbReference type="SAM" id="Phobius"/>
    </source>
</evidence>
<dbReference type="Gene3D" id="1.20.5.1930">
    <property type="match status" value="1"/>
</dbReference>
<keyword evidence="12" id="KW-0902">Two-component regulatory system</keyword>
<dbReference type="GO" id="GO:0046872">
    <property type="term" value="F:metal ion binding"/>
    <property type="evidence" value="ECO:0007669"/>
    <property type="project" value="UniProtKB-KW"/>
</dbReference>
<dbReference type="PANTHER" id="PTHR24421:SF62">
    <property type="entry name" value="SENSORY TRANSDUCTION HISTIDINE KINASE"/>
    <property type="match status" value="1"/>
</dbReference>
<protein>
    <recommendedName>
        <fullName evidence="5">Oxygen sensor histidine kinase NreB</fullName>
        <ecNumber evidence="4">2.7.13.3</ecNumber>
    </recommendedName>
    <alternativeName>
        <fullName evidence="15">Nitrogen regulation protein B</fullName>
    </alternativeName>
</protein>
<evidence type="ECO:0000256" key="6">
    <source>
        <dbReference type="ARBA" id="ARBA00022485"/>
    </source>
</evidence>
<feature type="transmembrane region" description="Helical" evidence="17">
    <location>
        <begin position="39"/>
        <end position="58"/>
    </location>
</feature>
<evidence type="ECO:0000256" key="2">
    <source>
        <dbReference type="ARBA" id="ARBA00001966"/>
    </source>
</evidence>
<evidence type="ECO:0000256" key="16">
    <source>
        <dbReference type="SAM" id="Coils"/>
    </source>
</evidence>
<keyword evidence="17" id="KW-0472">Membrane</keyword>
<dbReference type="GO" id="GO:0046983">
    <property type="term" value="F:protein dimerization activity"/>
    <property type="evidence" value="ECO:0007669"/>
    <property type="project" value="InterPro"/>
</dbReference>
<dbReference type="RefSeq" id="WP_171246575.1">
    <property type="nucleotide sequence ID" value="NZ_JABFAJ010000011.1"/>
</dbReference>
<evidence type="ECO:0000256" key="10">
    <source>
        <dbReference type="ARBA" id="ARBA00022777"/>
    </source>
</evidence>
<dbReference type="SMART" id="SM00387">
    <property type="entry name" value="HATPase_c"/>
    <property type="match status" value="1"/>
</dbReference>
<evidence type="ECO:0000256" key="5">
    <source>
        <dbReference type="ARBA" id="ARBA00017322"/>
    </source>
</evidence>
<dbReference type="EC" id="2.7.13.3" evidence="4"/>
<keyword evidence="8" id="KW-0808">Transferase</keyword>
<accession>A0A849K2R6</accession>
<comment type="cofactor">
    <cofactor evidence="2">
        <name>[4Fe-4S] cluster</name>
        <dbReference type="ChEBI" id="CHEBI:49883"/>
    </cofactor>
</comment>
<keyword evidence="20" id="KW-1185">Reference proteome</keyword>
<evidence type="ECO:0000256" key="7">
    <source>
        <dbReference type="ARBA" id="ARBA00022490"/>
    </source>
</evidence>
<dbReference type="CDD" id="cd16917">
    <property type="entry name" value="HATPase_UhpB-NarQ-NarX-like"/>
    <property type="match status" value="1"/>
</dbReference>
<evidence type="ECO:0000313" key="19">
    <source>
        <dbReference type="EMBL" id="NNU27061.1"/>
    </source>
</evidence>
<dbReference type="Pfam" id="PF07730">
    <property type="entry name" value="HisKA_3"/>
    <property type="match status" value="1"/>
</dbReference>
<reference evidence="19 20" key="1">
    <citation type="submission" date="2020-05" db="EMBL/GenBank/DDBJ databases">
        <title>Genome sequence of Isoptericola sp. JC619 isolated from Chilika lagoon, India.</title>
        <authorList>
            <person name="Kumar D."/>
            <person name="Appam K."/>
            <person name="Gandham S."/>
            <person name="Uppada J."/>
            <person name="Sasikala C."/>
            <person name="Venkata Ramana C."/>
        </authorList>
    </citation>
    <scope>NUCLEOTIDE SEQUENCE [LARGE SCALE GENOMIC DNA]</scope>
    <source>
        <strain evidence="19 20">JC619</strain>
    </source>
</reference>
<keyword evidence="11" id="KW-0408">Iron</keyword>
<feature type="coiled-coil region" evidence="16">
    <location>
        <begin position="170"/>
        <end position="197"/>
    </location>
</feature>
<feature type="transmembrane region" description="Helical" evidence="17">
    <location>
        <begin position="116"/>
        <end position="133"/>
    </location>
</feature>
<dbReference type="SUPFAM" id="SSF55874">
    <property type="entry name" value="ATPase domain of HSP90 chaperone/DNA topoisomerase II/histidine kinase"/>
    <property type="match status" value="1"/>
</dbReference>
<comment type="caution">
    <text evidence="19">The sequence shown here is derived from an EMBL/GenBank/DDBJ whole genome shotgun (WGS) entry which is preliminary data.</text>
</comment>
<evidence type="ECO:0000256" key="4">
    <source>
        <dbReference type="ARBA" id="ARBA00012438"/>
    </source>
</evidence>
<dbReference type="InterPro" id="IPR004358">
    <property type="entry name" value="Sig_transdc_His_kin-like_C"/>
</dbReference>
<dbReference type="GO" id="GO:0005737">
    <property type="term" value="C:cytoplasm"/>
    <property type="evidence" value="ECO:0007669"/>
    <property type="project" value="UniProtKB-SubCell"/>
</dbReference>
<name>A0A849K2R6_9MICO</name>
<dbReference type="GO" id="GO:0000155">
    <property type="term" value="F:phosphorelay sensor kinase activity"/>
    <property type="evidence" value="ECO:0007669"/>
    <property type="project" value="InterPro"/>
</dbReference>
<dbReference type="InterPro" id="IPR005467">
    <property type="entry name" value="His_kinase_dom"/>
</dbReference>
<proteinExistence type="predicted"/>
<feature type="transmembrane region" description="Helical" evidence="17">
    <location>
        <begin position="78"/>
        <end position="104"/>
    </location>
</feature>
<evidence type="ECO:0000256" key="12">
    <source>
        <dbReference type="ARBA" id="ARBA00023012"/>
    </source>
</evidence>
<keyword evidence="13" id="KW-0411">Iron-sulfur</keyword>
<comment type="catalytic activity">
    <reaction evidence="1">
        <text>ATP + protein L-histidine = ADP + protein N-phospho-L-histidine.</text>
        <dbReference type="EC" id="2.7.13.3"/>
    </reaction>
</comment>
<keyword evidence="9" id="KW-0479">Metal-binding</keyword>
<dbReference type="PRINTS" id="PR00344">
    <property type="entry name" value="BCTRLSENSOR"/>
</dbReference>
<dbReference type="InterPro" id="IPR017205">
    <property type="entry name" value="Sig_transdc_His_kinase_ChrS"/>
</dbReference>
<comment type="function">
    <text evidence="14">Member of the two-component regulatory system NreB/NreC involved in the control of dissimilatory nitrate/nitrite reduction in response to oxygen. NreB functions as a direct oxygen sensor histidine kinase which is autophosphorylated, in the absence of oxygen, probably at the conserved histidine residue, and transfers its phosphate group probably to a conserved aspartate residue of NreC. NreB/NreC activates the expression of the nitrate (narGHJI) and nitrite (nir) reductase operons, as well as the putative nitrate transporter gene narT.</text>
</comment>
<feature type="transmembrane region" description="Helical" evidence="17">
    <location>
        <begin position="139"/>
        <end position="164"/>
    </location>
</feature>
<gene>
    <name evidence="19" type="ORF">HLI28_05830</name>
</gene>
<feature type="domain" description="Histidine kinase" evidence="18">
    <location>
        <begin position="199"/>
        <end position="400"/>
    </location>
</feature>
<evidence type="ECO:0000256" key="8">
    <source>
        <dbReference type="ARBA" id="ARBA00022679"/>
    </source>
</evidence>
<dbReference type="InterPro" id="IPR036890">
    <property type="entry name" value="HATPase_C_sf"/>
</dbReference>